<evidence type="ECO:0000313" key="2">
    <source>
        <dbReference type="EMBL" id="MDN4506273.1"/>
    </source>
</evidence>
<dbReference type="RefSeq" id="WP_067718532.1">
    <property type="nucleotide sequence ID" value="NZ_JAPWIO010000001.1"/>
</dbReference>
<dbReference type="InterPro" id="IPR024775">
    <property type="entry name" value="DinB-like"/>
</dbReference>
<evidence type="ECO:0000313" key="4">
    <source>
        <dbReference type="Proteomes" id="UP000252187"/>
    </source>
</evidence>
<dbReference type="SUPFAM" id="SSF109854">
    <property type="entry name" value="DinB/YfiT-like putative metalloenzymes"/>
    <property type="match status" value="1"/>
</dbReference>
<protein>
    <submittedName>
        <fullName evidence="3">DinB family protein</fullName>
    </submittedName>
</protein>
<dbReference type="Proteomes" id="UP001172702">
    <property type="component" value="Unassembled WGS sequence"/>
</dbReference>
<dbReference type="EMBL" id="JAUHTB010000009">
    <property type="protein sequence ID" value="MDN4506273.1"/>
    <property type="molecule type" value="Genomic_DNA"/>
</dbReference>
<dbReference type="Pfam" id="PF12867">
    <property type="entry name" value="DinB_2"/>
    <property type="match status" value="1"/>
</dbReference>
<reference evidence="3 4" key="1">
    <citation type="submission" date="2018-06" db="EMBL/GenBank/DDBJ databases">
        <title>Whole genome sequencing of four bacterial strains from South Shetland trench revealing bio-synthetic gene clusters.</title>
        <authorList>
            <person name="Abdel-Mageed W.M."/>
            <person name="Lehri B."/>
            <person name="Jarmusch S.A."/>
            <person name="Miranda K."/>
            <person name="Goodfellow M."/>
            <person name="Jaspars M."/>
            <person name="Karlyshev A.V."/>
        </authorList>
    </citation>
    <scope>NUCLEOTIDE SEQUENCE [LARGE SCALE GENOMIC DNA]</scope>
    <source>
        <strain evidence="3 4">SST1</strain>
    </source>
</reference>
<dbReference type="Proteomes" id="UP000252187">
    <property type="component" value="Unassembled WGS sequence"/>
</dbReference>
<proteinExistence type="predicted"/>
<sequence>MDTPPEPSLPDTKDWTTVLESGCDDCGYRPHDPAFTSDRLASARDRWLAVLRRTGVERRPSPRVWSPLEYAGHCRDLIEVLGDRIAAMLDRAEPTYDDFDGEAAVVEHGYWRSDPDDLARRLDATTARTLKVLDRVGPADRDRTGRRGDGYVFTIASLCQYIVHDVEHHLGDVDG</sequence>
<reference evidence="2 5" key="2">
    <citation type="submission" date="2023-07" db="EMBL/GenBank/DDBJ databases">
        <title>Strategy for survival of the halotoleranting strain Dietzia MX2 from the Yakshinskoe mineral salts deposit.</title>
        <authorList>
            <person name="Kharitonova M.A."/>
            <person name="Kupriyanova-Ashina F.G."/>
            <person name="Shakirov T.R."/>
            <person name="Vafina M.S."/>
            <person name="Ilinskaya O.N."/>
        </authorList>
    </citation>
    <scope>NUCLEOTIDE SEQUENCE [LARGE SCALE GENOMIC DNA]</scope>
    <source>
        <strain evidence="2 5">MX2</strain>
    </source>
</reference>
<name>A0A365PE94_9ACTN</name>
<evidence type="ECO:0000313" key="3">
    <source>
        <dbReference type="EMBL" id="RBA40508.1"/>
    </source>
</evidence>
<feature type="domain" description="DinB-like" evidence="1">
    <location>
        <begin position="58"/>
        <end position="171"/>
    </location>
</feature>
<gene>
    <name evidence="3" type="ORF">DQ226_01335</name>
    <name evidence="2" type="ORF">QYF62_09415</name>
</gene>
<evidence type="ECO:0000259" key="1">
    <source>
        <dbReference type="Pfam" id="PF12867"/>
    </source>
</evidence>
<accession>A0A365PE94</accession>
<organism evidence="3 4">
    <name type="scientific">Dietzia maris</name>
    <dbReference type="NCBI Taxonomy" id="37915"/>
    <lineage>
        <taxon>Bacteria</taxon>
        <taxon>Bacillati</taxon>
        <taxon>Actinomycetota</taxon>
        <taxon>Actinomycetes</taxon>
        <taxon>Mycobacteriales</taxon>
        <taxon>Dietziaceae</taxon>
        <taxon>Dietzia</taxon>
    </lineage>
</organism>
<dbReference type="AlphaFoldDB" id="A0A365PE94"/>
<evidence type="ECO:0000313" key="5">
    <source>
        <dbReference type="Proteomes" id="UP001172702"/>
    </source>
</evidence>
<dbReference type="Gene3D" id="1.20.120.450">
    <property type="entry name" value="dinb family like domain"/>
    <property type="match status" value="1"/>
</dbReference>
<dbReference type="EMBL" id="QNTT01000002">
    <property type="protein sequence ID" value="RBA40508.1"/>
    <property type="molecule type" value="Genomic_DNA"/>
</dbReference>
<comment type="caution">
    <text evidence="3">The sequence shown here is derived from an EMBL/GenBank/DDBJ whole genome shotgun (WGS) entry which is preliminary data.</text>
</comment>
<dbReference type="InterPro" id="IPR034660">
    <property type="entry name" value="DinB/YfiT-like"/>
</dbReference>
<keyword evidence="5" id="KW-1185">Reference proteome</keyword>